<evidence type="ECO:0000313" key="2">
    <source>
        <dbReference type="EMBL" id="GAG59217.1"/>
    </source>
</evidence>
<name>X0ZM93_9ZZZZ</name>
<protein>
    <recommendedName>
        <fullName evidence="1">GIY-YIG domain-containing protein</fullName>
    </recommendedName>
</protein>
<sequence>HARIKEHYGPNREGSVFRKHLGGAIMGRKREPESEIKEWYNARKSPRFNDQKFRNYEAQVSSQVKLGNYRVLKIDDQNERMQMEEKLIALFSHCKHCRPSKTWLGNNAYRKEIRDSGLWNVDHVCSLNEFTQSDLSRLKQLVDETLRRA</sequence>
<dbReference type="AlphaFoldDB" id="X0ZM93"/>
<proteinExistence type="predicted"/>
<dbReference type="InterPro" id="IPR058782">
    <property type="entry name" value="GIY_YIG_3"/>
</dbReference>
<comment type="caution">
    <text evidence="2">The sequence shown here is derived from an EMBL/GenBank/DDBJ whole genome shotgun (WGS) entry which is preliminary data.</text>
</comment>
<accession>X0ZM93</accession>
<gene>
    <name evidence="2" type="ORF">S01H4_17118</name>
</gene>
<reference evidence="2" key="1">
    <citation type="journal article" date="2014" name="Front. Microbiol.">
        <title>High frequency of phylogenetically diverse reductive dehalogenase-homologous genes in deep subseafloor sedimentary metagenomes.</title>
        <authorList>
            <person name="Kawai M."/>
            <person name="Futagami T."/>
            <person name="Toyoda A."/>
            <person name="Takaki Y."/>
            <person name="Nishi S."/>
            <person name="Hori S."/>
            <person name="Arai W."/>
            <person name="Tsubouchi T."/>
            <person name="Morono Y."/>
            <person name="Uchiyama I."/>
            <person name="Ito T."/>
            <person name="Fujiyama A."/>
            <person name="Inagaki F."/>
            <person name="Takami H."/>
        </authorList>
    </citation>
    <scope>NUCLEOTIDE SEQUENCE</scope>
    <source>
        <strain evidence="2">Expedition CK06-06</strain>
    </source>
</reference>
<feature type="domain" description="GIY-YIG" evidence="1">
    <location>
        <begin position="2"/>
        <end position="145"/>
    </location>
</feature>
<dbReference type="Pfam" id="PF26468">
    <property type="entry name" value="GIY_YIG_3"/>
    <property type="match status" value="1"/>
</dbReference>
<dbReference type="EMBL" id="BART01007525">
    <property type="protein sequence ID" value="GAG59217.1"/>
    <property type="molecule type" value="Genomic_DNA"/>
</dbReference>
<feature type="non-terminal residue" evidence="2">
    <location>
        <position position="1"/>
    </location>
</feature>
<evidence type="ECO:0000259" key="1">
    <source>
        <dbReference type="Pfam" id="PF26468"/>
    </source>
</evidence>
<organism evidence="2">
    <name type="scientific">marine sediment metagenome</name>
    <dbReference type="NCBI Taxonomy" id="412755"/>
    <lineage>
        <taxon>unclassified sequences</taxon>
        <taxon>metagenomes</taxon>
        <taxon>ecological metagenomes</taxon>
    </lineage>
</organism>